<reference evidence="1" key="2">
    <citation type="submission" date="2023-05" db="EMBL/GenBank/DDBJ databases">
        <authorList>
            <consortium name="Lawrence Berkeley National Laboratory"/>
            <person name="Steindorff A."/>
            <person name="Hensen N."/>
            <person name="Bonometti L."/>
            <person name="Westerberg I."/>
            <person name="Brannstrom I.O."/>
            <person name="Guillou S."/>
            <person name="Cros-Aarteil S."/>
            <person name="Calhoun S."/>
            <person name="Haridas S."/>
            <person name="Kuo A."/>
            <person name="Mondo S."/>
            <person name="Pangilinan J."/>
            <person name="Riley R."/>
            <person name="Labutti K."/>
            <person name="Andreopoulos B."/>
            <person name="Lipzen A."/>
            <person name="Chen C."/>
            <person name="Yanf M."/>
            <person name="Daum C."/>
            <person name="Ng V."/>
            <person name="Clum A."/>
            <person name="Ohm R."/>
            <person name="Martin F."/>
            <person name="Silar P."/>
            <person name="Natvig D."/>
            <person name="Lalanne C."/>
            <person name="Gautier V."/>
            <person name="Ament-Velasquez S.L."/>
            <person name="Kruys A."/>
            <person name="Hutchinson M.I."/>
            <person name="Powell A.J."/>
            <person name="Barry K."/>
            <person name="Miller A.N."/>
            <person name="Grigoriev I.V."/>
            <person name="Debuchy R."/>
            <person name="Gladieux P."/>
            <person name="Thoren M.H."/>
            <person name="Johannesson H."/>
        </authorList>
    </citation>
    <scope>NUCLEOTIDE SEQUENCE</scope>
    <source>
        <strain evidence="1">CBS 757.83</strain>
    </source>
</reference>
<dbReference type="AlphaFoldDB" id="A0AAN6QBM7"/>
<name>A0AAN6QBM7_9PEZI</name>
<accession>A0AAN6QBM7</accession>
<evidence type="ECO:0000313" key="1">
    <source>
        <dbReference type="EMBL" id="KAK4104257.1"/>
    </source>
</evidence>
<keyword evidence="2" id="KW-1185">Reference proteome</keyword>
<dbReference type="Proteomes" id="UP001305647">
    <property type="component" value="Unassembled WGS sequence"/>
</dbReference>
<gene>
    <name evidence="1" type="ORF">N658DRAFT_493763</name>
</gene>
<reference evidence="1" key="1">
    <citation type="journal article" date="2023" name="Mol. Phylogenet. Evol.">
        <title>Genome-scale phylogeny and comparative genomics of the fungal order Sordariales.</title>
        <authorList>
            <person name="Hensen N."/>
            <person name="Bonometti L."/>
            <person name="Westerberg I."/>
            <person name="Brannstrom I.O."/>
            <person name="Guillou S."/>
            <person name="Cros-Aarteil S."/>
            <person name="Calhoun S."/>
            <person name="Haridas S."/>
            <person name="Kuo A."/>
            <person name="Mondo S."/>
            <person name="Pangilinan J."/>
            <person name="Riley R."/>
            <person name="LaButti K."/>
            <person name="Andreopoulos B."/>
            <person name="Lipzen A."/>
            <person name="Chen C."/>
            <person name="Yan M."/>
            <person name="Daum C."/>
            <person name="Ng V."/>
            <person name="Clum A."/>
            <person name="Steindorff A."/>
            <person name="Ohm R.A."/>
            <person name="Martin F."/>
            <person name="Silar P."/>
            <person name="Natvig D.O."/>
            <person name="Lalanne C."/>
            <person name="Gautier V."/>
            <person name="Ament-Velasquez S.L."/>
            <person name="Kruys A."/>
            <person name="Hutchinson M.I."/>
            <person name="Powell A.J."/>
            <person name="Barry K."/>
            <person name="Miller A.N."/>
            <person name="Grigoriev I.V."/>
            <person name="Debuchy R."/>
            <person name="Gladieux P."/>
            <person name="Hiltunen Thoren M."/>
            <person name="Johannesson H."/>
        </authorList>
    </citation>
    <scope>NUCLEOTIDE SEQUENCE</scope>
    <source>
        <strain evidence="1">CBS 757.83</strain>
    </source>
</reference>
<organism evidence="1 2">
    <name type="scientific">Parathielavia hyrcaniae</name>
    <dbReference type="NCBI Taxonomy" id="113614"/>
    <lineage>
        <taxon>Eukaryota</taxon>
        <taxon>Fungi</taxon>
        <taxon>Dikarya</taxon>
        <taxon>Ascomycota</taxon>
        <taxon>Pezizomycotina</taxon>
        <taxon>Sordariomycetes</taxon>
        <taxon>Sordariomycetidae</taxon>
        <taxon>Sordariales</taxon>
        <taxon>Chaetomiaceae</taxon>
        <taxon>Parathielavia</taxon>
    </lineage>
</organism>
<comment type="caution">
    <text evidence="1">The sequence shown here is derived from an EMBL/GenBank/DDBJ whole genome shotgun (WGS) entry which is preliminary data.</text>
</comment>
<evidence type="ECO:0000313" key="2">
    <source>
        <dbReference type="Proteomes" id="UP001305647"/>
    </source>
</evidence>
<sequence length="193" mass="20824">MQTLWTSRCCSGLSCSGILQFAMSLPQPMTLSSSSNFQRADCLQRSILPSPASGITTCSALVPFSLGTDPIISSDLIRRNYIRPSHVADAKDLQTHARWTTVYFGEPALPLLGALSMHILLAGRSVPSGFDETLRVFEHAAAPGVCGVSETEDWTKTHAQPLKSSATVAQMFGTGSWRKTTSLKPWPGPVTTR</sequence>
<protein>
    <submittedName>
        <fullName evidence="1">Uncharacterized protein</fullName>
    </submittedName>
</protein>
<dbReference type="EMBL" id="MU863627">
    <property type="protein sequence ID" value="KAK4104257.1"/>
    <property type="molecule type" value="Genomic_DNA"/>
</dbReference>
<proteinExistence type="predicted"/>